<dbReference type="Proteomes" id="UP000068382">
    <property type="component" value="Unassembled WGS sequence"/>
</dbReference>
<proteinExistence type="predicted"/>
<name>A0A132C2L5_9RHOB</name>
<comment type="caution">
    <text evidence="1">The sequence shown here is derived from an EMBL/GenBank/DDBJ whole genome shotgun (WGS) entry which is preliminary data.</text>
</comment>
<evidence type="ECO:0008006" key="3">
    <source>
        <dbReference type="Google" id="ProtNLM"/>
    </source>
</evidence>
<keyword evidence="2" id="KW-1185">Reference proteome</keyword>
<dbReference type="AlphaFoldDB" id="A0A132C2L5"/>
<sequence>MRVAGQGDVLGGGAEFHRHADLVDQIAGAGADDGCAQHPVGLGIGDQLDETTLGLMHRLGAGVAHEVELADLDLAALGLQRVFGLADGGHLGRGVDDARNDAVVHVAMFARDHLGDGHAFVFGLMGQHRPLDDVADGVDALDVGGPVAVGGDLAAFGHLDPQRIKAEALRIGFAPGGNQHHIGVEGFFVAALLELVFDLALGFGGLDALDGGPHDKGEALLFQDPLEATLDVLVHAGADCVHIFDHGDLGAEAGIDRAKLKPDNAGADHHHFLGHLRQRQCAGAVHHDAAVVVDLNTRQGGGHGAGGDDDILGLMGVVADLDLARLGDRGPALEPVDLVLLHEEFNAAGVLADDLILVGFHLVPVDRRRFPLEAHGAKIVFCFVQHMGRVQQRLGGDAADVETGAAKGLAAFDDGGLEAQLGAADGADIAAGACADDDDVIGCHGSCAP</sequence>
<protein>
    <recommendedName>
        <fullName evidence="3">NAD-specific glutamate dehydrogenase</fullName>
    </recommendedName>
</protein>
<accession>A0A132C2L5</accession>
<organism evidence="1 2">
    <name type="scientific">Tritonibacter horizontis</name>
    <dbReference type="NCBI Taxonomy" id="1768241"/>
    <lineage>
        <taxon>Bacteria</taxon>
        <taxon>Pseudomonadati</taxon>
        <taxon>Pseudomonadota</taxon>
        <taxon>Alphaproteobacteria</taxon>
        <taxon>Rhodobacterales</taxon>
        <taxon>Paracoccaceae</taxon>
        <taxon>Tritonibacter</taxon>
    </lineage>
</organism>
<gene>
    <name evidence="1" type="ORF">TRIHO_06760</name>
</gene>
<reference evidence="1 2" key="1">
    <citation type="submission" date="2015-12" db="EMBL/GenBank/DDBJ databases">
        <title>Genome sequence of the marine Rhodobacteraceae strain O3.65, Candidatus Tritonibacter horizontis.</title>
        <authorList>
            <person name="Poehlein A."/>
            <person name="Giebel H.A."/>
            <person name="Voget S."/>
            <person name="Brinkhoff T."/>
        </authorList>
    </citation>
    <scope>NUCLEOTIDE SEQUENCE [LARGE SCALE GENOMIC DNA]</scope>
    <source>
        <strain evidence="1 2">O3.65</strain>
    </source>
</reference>
<evidence type="ECO:0000313" key="2">
    <source>
        <dbReference type="Proteomes" id="UP000068382"/>
    </source>
</evidence>
<evidence type="ECO:0000313" key="1">
    <source>
        <dbReference type="EMBL" id="KUP94357.1"/>
    </source>
</evidence>
<dbReference type="EMBL" id="LPUY01000017">
    <property type="protein sequence ID" value="KUP94357.1"/>
    <property type="molecule type" value="Genomic_DNA"/>
</dbReference>